<protein>
    <submittedName>
        <fullName evidence="3">Uncharacterized protein</fullName>
    </submittedName>
</protein>
<evidence type="ECO:0000256" key="1">
    <source>
        <dbReference type="SAM" id="Coils"/>
    </source>
</evidence>
<organism evidence="3 4">
    <name type="scientific">Caenorhabditis nigoni</name>
    <dbReference type="NCBI Taxonomy" id="1611254"/>
    <lineage>
        <taxon>Eukaryota</taxon>
        <taxon>Metazoa</taxon>
        <taxon>Ecdysozoa</taxon>
        <taxon>Nematoda</taxon>
        <taxon>Chromadorea</taxon>
        <taxon>Rhabditida</taxon>
        <taxon>Rhabditina</taxon>
        <taxon>Rhabditomorpha</taxon>
        <taxon>Rhabditoidea</taxon>
        <taxon>Rhabditidae</taxon>
        <taxon>Peloderinae</taxon>
        <taxon>Caenorhabditis</taxon>
    </lineage>
</organism>
<feature type="coiled-coil region" evidence="1">
    <location>
        <begin position="134"/>
        <end position="176"/>
    </location>
</feature>
<feature type="coiled-coil region" evidence="1">
    <location>
        <begin position="208"/>
        <end position="269"/>
    </location>
</feature>
<proteinExistence type="predicted"/>
<feature type="compositionally biased region" description="Polar residues" evidence="2">
    <location>
        <begin position="1"/>
        <end position="10"/>
    </location>
</feature>
<evidence type="ECO:0000313" key="3">
    <source>
        <dbReference type="EMBL" id="PIC54053.1"/>
    </source>
</evidence>
<feature type="compositionally biased region" description="Basic and acidic residues" evidence="2">
    <location>
        <begin position="11"/>
        <end position="43"/>
    </location>
</feature>
<feature type="region of interest" description="Disordered" evidence="2">
    <location>
        <begin position="1"/>
        <end position="77"/>
    </location>
</feature>
<dbReference type="AlphaFoldDB" id="A0A2G5VQJ3"/>
<feature type="compositionally biased region" description="Polar residues" evidence="2">
    <location>
        <begin position="44"/>
        <end position="53"/>
    </location>
</feature>
<dbReference type="Proteomes" id="UP000230233">
    <property type="component" value="Chromosome I"/>
</dbReference>
<evidence type="ECO:0000313" key="4">
    <source>
        <dbReference type="Proteomes" id="UP000230233"/>
    </source>
</evidence>
<comment type="caution">
    <text evidence="3">The sequence shown here is derived from an EMBL/GenBank/DDBJ whole genome shotgun (WGS) entry which is preliminary data.</text>
</comment>
<accession>A0A2G5VQJ3</accession>
<reference evidence="4" key="1">
    <citation type="submission" date="2017-10" db="EMBL/GenBank/DDBJ databases">
        <title>Rapid genome shrinkage in a self-fertile nematode reveals novel sperm competition proteins.</title>
        <authorList>
            <person name="Yin D."/>
            <person name="Schwarz E.M."/>
            <person name="Thomas C.G."/>
            <person name="Felde R.L."/>
            <person name="Korf I.F."/>
            <person name="Cutter A.D."/>
            <person name="Schartner C.M."/>
            <person name="Ralston E.J."/>
            <person name="Meyer B.J."/>
            <person name="Haag E.S."/>
        </authorList>
    </citation>
    <scope>NUCLEOTIDE SEQUENCE [LARGE SCALE GENOMIC DNA]</scope>
    <source>
        <strain evidence="4">JU1422</strain>
    </source>
</reference>
<sequence length="336" mass="39675">MSDSSKSVQKSFEKSIKFGEKEPKEEVFSDDEPARKRSKKSENSENFQDSSENFELKRKIQKLESENSENSKKLKDSKNVIEEMGLWMKKLEKLHDDDIDFLKKSINDLAGNLRQEFAEKLQKIDKTEDVNSLKKSINDSIAKLEQKMTEKSEEGHKKLKQDFNEKIQEIKNIHQEKIDNFYEEIFEIKKDCQEKIDKNDKTNFTLLKIKMEVLAENLREEFAEKAEEDRDEQIDEKIDNLSYKFEKMEKNYRSKIAELQNANEMLLKQMEIVVQLFSSSIRPNPPGNLYQQGGFNQQMGPQPTTMIFQQHNHQWPNGQQVMRATQFQFGQQYQGF</sequence>
<keyword evidence="1" id="KW-0175">Coiled coil</keyword>
<evidence type="ECO:0000256" key="2">
    <source>
        <dbReference type="SAM" id="MobiDB-lite"/>
    </source>
</evidence>
<gene>
    <name evidence="3" type="primary">Cnig_chr_I.g3471</name>
    <name evidence="3" type="ORF">B9Z55_003471</name>
</gene>
<dbReference type="SUPFAM" id="SSF58113">
    <property type="entry name" value="Apolipoprotein A-I"/>
    <property type="match status" value="1"/>
</dbReference>
<name>A0A2G5VQJ3_9PELO</name>
<feature type="compositionally biased region" description="Basic and acidic residues" evidence="2">
    <location>
        <begin position="54"/>
        <end position="77"/>
    </location>
</feature>
<dbReference type="EMBL" id="PDUG01000001">
    <property type="protein sequence ID" value="PIC54053.1"/>
    <property type="molecule type" value="Genomic_DNA"/>
</dbReference>
<keyword evidence="4" id="KW-1185">Reference proteome</keyword>